<evidence type="ECO:0000256" key="1">
    <source>
        <dbReference type="SAM" id="SignalP"/>
    </source>
</evidence>
<dbReference type="Pfam" id="PF03572">
    <property type="entry name" value="Peptidase_S41"/>
    <property type="match status" value="1"/>
</dbReference>
<dbReference type="InterPro" id="IPR029045">
    <property type="entry name" value="ClpP/crotonase-like_dom_sf"/>
</dbReference>
<dbReference type="AlphaFoldDB" id="A0A923SJT4"/>
<dbReference type="GO" id="GO:0006508">
    <property type="term" value="P:proteolysis"/>
    <property type="evidence" value="ECO:0007669"/>
    <property type="project" value="InterPro"/>
</dbReference>
<dbReference type="Gene3D" id="2.30.42.10">
    <property type="match status" value="1"/>
</dbReference>
<dbReference type="SUPFAM" id="SSF52096">
    <property type="entry name" value="ClpP/crotonase"/>
    <property type="match status" value="1"/>
</dbReference>
<dbReference type="RefSeq" id="WP_187067096.1">
    <property type="nucleotide sequence ID" value="NZ_JACRVF010000002.1"/>
</dbReference>
<dbReference type="Gene3D" id="3.30.750.44">
    <property type="match status" value="2"/>
</dbReference>
<gene>
    <name evidence="3" type="ORF">H8S84_09605</name>
</gene>
<feature type="domain" description="Tail specific protease" evidence="2">
    <location>
        <begin position="324"/>
        <end position="537"/>
    </location>
</feature>
<dbReference type="InterPro" id="IPR041489">
    <property type="entry name" value="PDZ_6"/>
</dbReference>
<dbReference type="SMART" id="SM00245">
    <property type="entry name" value="TSPc"/>
    <property type="match status" value="1"/>
</dbReference>
<dbReference type="Gene3D" id="3.90.226.10">
    <property type="entry name" value="2-enoyl-CoA Hydratase, Chain A, domain 1"/>
    <property type="match status" value="1"/>
</dbReference>
<keyword evidence="1" id="KW-0732">Signal</keyword>
<accession>A0A923SJT4</accession>
<evidence type="ECO:0000313" key="3">
    <source>
        <dbReference type="EMBL" id="MBC5993086.1"/>
    </source>
</evidence>
<comment type="caution">
    <text evidence="3">The sequence shown here is derived from an EMBL/GenBank/DDBJ whole genome shotgun (WGS) entry which is preliminary data.</text>
</comment>
<keyword evidence="4" id="KW-1185">Reference proteome</keyword>
<dbReference type="GO" id="GO:0008236">
    <property type="term" value="F:serine-type peptidase activity"/>
    <property type="evidence" value="ECO:0007669"/>
    <property type="project" value="InterPro"/>
</dbReference>
<dbReference type="Proteomes" id="UP000603640">
    <property type="component" value="Unassembled WGS sequence"/>
</dbReference>
<feature type="chain" id="PRO_5036988056" description="Tail specific protease domain-containing protein" evidence="1">
    <location>
        <begin position="23"/>
        <end position="567"/>
    </location>
</feature>
<dbReference type="EMBL" id="JACRVF010000002">
    <property type="protein sequence ID" value="MBC5993086.1"/>
    <property type="molecule type" value="Genomic_DNA"/>
</dbReference>
<organism evidence="3 4">
    <name type="scientific">Pontibacter cellulosilyticus</name>
    <dbReference type="NCBI Taxonomy" id="1720253"/>
    <lineage>
        <taxon>Bacteria</taxon>
        <taxon>Pseudomonadati</taxon>
        <taxon>Bacteroidota</taxon>
        <taxon>Cytophagia</taxon>
        <taxon>Cytophagales</taxon>
        <taxon>Hymenobacteraceae</taxon>
        <taxon>Pontibacter</taxon>
    </lineage>
</organism>
<name>A0A923SJT4_9BACT</name>
<evidence type="ECO:0000259" key="2">
    <source>
        <dbReference type="SMART" id="SM00245"/>
    </source>
</evidence>
<protein>
    <recommendedName>
        <fullName evidence="2">Tail specific protease domain-containing protein</fullName>
    </recommendedName>
</protein>
<feature type="signal peptide" evidence="1">
    <location>
        <begin position="1"/>
        <end position="22"/>
    </location>
</feature>
<dbReference type="InterPro" id="IPR036034">
    <property type="entry name" value="PDZ_sf"/>
</dbReference>
<sequence>MKLPKTCFLLVLACFILNYTNAAPKPLGKKTIERVATFTKVWGLMKYYHPEVAAGSINWDSVFVALTPKVAEAQNQQEFDALMEDLYTSVPAPTLADSYNIPKADTTKTVFAVSEIADYKVSVVLKQQLRNLYERHLPLQSRYITNKYKEYTLDYIRFIEDPLDKVTYPESEIRLLALARYWNTINYFYPHKYSIGKAWERVLLQYIPVFANAPNELDYHLAIQRLNKELVDTHSFVSSPIINAMWGPNPHFMVGYMDGKYVITSLKSDSIAKAEDVRVGDILVSINGKPIKQRMKELWPLMVGSNRAATHRDVAIYLLNIDAKASATIDLKRNGSRLTRTISRYPYQELVKLSDKPKQQNLWREVAENVYWVNFGAIQDTAKLRSLFEDLKKAETVIMDLRRYPNYQVYMMALPALLSGSFQTSTVINAQVNFPGLFTESKSIFERTDTSKLAAYSGRMIVLVNEHTQSLGESFAFTLALRPNTTILGSQTAGTTGNITWLSLPGGARIAFTGVGEHGVDYSFEQRKGVKIDKVVKPTIDSIAAGKDAVLDAAVEEARKLSVTTKR</sequence>
<reference evidence="3" key="1">
    <citation type="submission" date="2020-08" db="EMBL/GenBank/DDBJ databases">
        <title>Pontibacter sp. SD6 16S ribosomal RNA gene Genome sequencing and assembly.</title>
        <authorList>
            <person name="Kang M."/>
        </authorList>
    </citation>
    <scope>NUCLEOTIDE SEQUENCE</scope>
    <source>
        <strain evidence="3">SD6</strain>
    </source>
</reference>
<proteinExistence type="predicted"/>
<dbReference type="InterPro" id="IPR005151">
    <property type="entry name" value="Tail-specific_protease"/>
</dbReference>
<dbReference type="Pfam" id="PF17820">
    <property type="entry name" value="PDZ_6"/>
    <property type="match status" value="1"/>
</dbReference>
<dbReference type="SUPFAM" id="SSF50156">
    <property type="entry name" value="PDZ domain-like"/>
    <property type="match status" value="1"/>
</dbReference>
<evidence type="ECO:0000313" key="4">
    <source>
        <dbReference type="Proteomes" id="UP000603640"/>
    </source>
</evidence>